<gene>
    <name evidence="1" type="ORF">M9458_044454</name>
</gene>
<dbReference type="InterPro" id="IPR032675">
    <property type="entry name" value="LRR_dom_sf"/>
</dbReference>
<keyword evidence="2" id="KW-1185">Reference proteome</keyword>
<dbReference type="SUPFAM" id="SSF52047">
    <property type="entry name" value="RNI-like"/>
    <property type="match status" value="1"/>
</dbReference>
<organism evidence="1 2">
    <name type="scientific">Cirrhinus mrigala</name>
    <name type="common">Mrigala</name>
    <dbReference type="NCBI Taxonomy" id="683832"/>
    <lineage>
        <taxon>Eukaryota</taxon>
        <taxon>Metazoa</taxon>
        <taxon>Chordata</taxon>
        <taxon>Craniata</taxon>
        <taxon>Vertebrata</taxon>
        <taxon>Euteleostomi</taxon>
        <taxon>Actinopterygii</taxon>
        <taxon>Neopterygii</taxon>
        <taxon>Teleostei</taxon>
        <taxon>Ostariophysi</taxon>
        <taxon>Cypriniformes</taxon>
        <taxon>Cyprinidae</taxon>
        <taxon>Labeoninae</taxon>
        <taxon>Labeonini</taxon>
        <taxon>Cirrhinus</taxon>
    </lineage>
</organism>
<evidence type="ECO:0000313" key="2">
    <source>
        <dbReference type="Proteomes" id="UP001529510"/>
    </source>
</evidence>
<sequence length="56" mass="6046">FLGPATDEACQDVNRVLGENLLLLRELNLGKSKLGLSGLKKLAVVLQDNHCKLSSL</sequence>
<dbReference type="Gene3D" id="3.80.10.10">
    <property type="entry name" value="Ribonuclease Inhibitor"/>
    <property type="match status" value="1"/>
</dbReference>
<protein>
    <submittedName>
        <fullName evidence="1">Uncharacterized protein</fullName>
    </submittedName>
</protein>
<reference evidence="1 2" key="1">
    <citation type="submission" date="2024-05" db="EMBL/GenBank/DDBJ databases">
        <title>Genome sequencing and assembly of Indian major carp, Cirrhinus mrigala (Hamilton, 1822).</title>
        <authorList>
            <person name="Mohindra V."/>
            <person name="Chowdhury L.M."/>
            <person name="Lal K."/>
            <person name="Jena J.K."/>
        </authorList>
    </citation>
    <scope>NUCLEOTIDE SEQUENCE [LARGE SCALE GENOMIC DNA]</scope>
    <source>
        <strain evidence="1">CM1030</strain>
        <tissue evidence="1">Blood</tissue>
    </source>
</reference>
<proteinExistence type="predicted"/>
<evidence type="ECO:0000313" key="1">
    <source>
        <dbReference type="EMBL" id="KAL0160729.1"/>
    </source>
</evidence>
<dbReference type="AlphaFoldDB" id="A0ABD0NFC8"/>
<feature type="non-terminal residue" evidence="1">
    <location>
        <position position="1"/>
    </location>
</feature>
<name>A0ABD0NFC8_CIRMR</name>
<comment type="caution">
    <text evidence="1">The sequence shown here is derived from an EMBL/GenBank/DDBJ whole genome shotgun (WGS) entry which is preliminary data.</text>
</comment>
<dbReference type="Proteomes" id="UP001529510">
    <property type="component" value="Unassembled WGS sequence"/>
</dbReference>
<feature type="non-terminal residue" evidence="1">
    <location>
        <position position="56"/>
    </location>
</feature>
<accession>A0ABD0NFC8</accession>
<dbReference type="EMBL" id="JAMKFB020000022">
    <property type="protein sequence ID" value="KAL0160729.1"/>
    <property type="molecule type" value="Genomic_DNA"/>
</dbReference>